<evidence type="ECO:0000313" key="2">
    <source>
        <dbReference type="EMBL" id="SFS09754.1"/>
    </source>
</evidence>
<name>A0A1I6M295_9FIRM</name>
<dbReference type="EMBL" id="FOYZ01000033">
    <property type="protein sequence ID" value="SFS09754.1"/>
    <property type="molecule type" value="Genomic_DNA"/>
</dbReference>
<feature type="region of interest" description="Disordered" evidence="1">
    <location>
        <begin position="34"/>
        <end position="66"/>
    </location>
</feature>
<accession>A0A1I6M295</accession>
<evidence type="ECO:0008006" key="4">
    <source>
        <dbReference type="Google" id="ProtNLM"/>
    </source>
</evidence>
<gene>
    <name evidence="2" type="ORF">SAMN05661086_03753</name>
</gene>
<protein>
    <recommendedName>
        <fullName evidence="4">Ribbon-helix-helix protein, copG family</fullName>
    </recommendedName>
</protein>
<keyword evidence="3" id="KW-1185">Reference proteome</keyword>
<evidence type="ECO:0000313" key="3">
    <source>
        <dbReference type="Proteomes" id="UP000199659"/>
    </source>
</evidence>
<reference evidence="2 3" key="1">
    <citation type="submission" date="2016-10" db="EMBL/GenBank/DDBJ databases">
        <authorList>
            <person name="de Groot N.N."/>
        </authorList>
    </citation>
    <scope>NUCLEOTIDE SEQUENCE [LARGE SCALE GENOMIC DNA]</scope>
    <source>
        <strain evidence="2 3">743A</strain>
    </source>
</reference>
<proteinExistence type="predicted"/>
<organism evidence="2 3">
    <name type="scientific">Anaeromicropila populeti</name>
    <dbReference type="NCBI Taxonomy" id="37658"/>
    <lineage>
        <taxon>Bacteria</taxon>
        <taxon>Bacillati</taxon>
        <taxon>Bacillota</taxon>
        <taxon>Clostridia</taxon>
        <taxon>Lachnospirales</taxon>
        <taxon>Lachnospiraceae</taxon>
        <taxon>Anaeromicropila</taxon>
    </lineage>
</organism>
<evidence type="ECO:0000256" key="1">
    <source>
        <dbReference type="SAM" id="MobiDB-lite"/>
    </source>
</evidence>
<dbReference type="RefSeq" id="WP_092564477.1">
    <property type="nucleotide sequence ID" value="NZ_FOYZ01000033.1"/>
</dbReference>
<dbReference type="OrthoDB" id="2058215at2"/>
<dbReference type="Proteomes" id="UP000199659">
    <property type="component" value="Unassembled WGS sequence"/>
</dbReference>
<sequence>MAGKTKAKFDQDAAFKSIIGISEEEQIKGQESIETLENGKYMPTPAKKPQEKGTVGRGRPAVTDRETKQRISLAVLPSLYEDIKKISYVERKSVSEIVSECIEQYVAENAAKLKEYNKIKKD</sequence>
<dbReference type="STRING" id="37658.SAMN05661086_03753"/>
<dbReference type="AlphaFoldDB" id="A0A1I6M295"/>